<organism evidence="2 3">
    <name type="scientific">Mycena metata</name>
    <dbReference type="NCBI Taxonomy" id="1033252"/>
    <lineage>
        <taxon>Eukaryota</taxon>
        <taxon>Fungi</taxon>
        <taxon>Dikarya</taxon>
        <taxon>Basidiomycota</taxon>
        <taxon>Agaricomycotina</taxon>
        <taxon>Agaricomycetes</taxon>
        <taxon>Agaricomycetidae</taxon>
        <taxon>Agaricales</taxon>
        <taxon>Marasmiineae</taxon>
        <taxon>Mycenaceae</taxon>
        <taxon>Mycena</taxon>
    </lineage>
</organism>
<dbReference type="InterPro" id="IPR045340">
    <property type="entry name" value="DUF6533"/>
</dbReference>
<dbReference type="AlphaFoldDB" id="A0AAD7JK85"/>
<gene>
    <name evidence="2" type="ORF">B0H16DRAFT_399353</name>
</gene>
<sequence length="82" mass="9464">MSSNIEPTELASIVWHVVEGRSFALASFVLFVFDYFLTLDGEVQHFWSGPWSISRILFLCNRYFTKGLLTYAGIVSLLRREN</sequence>
<dbReference type="Pfam" id="PF20151">
    <property type="entry name" value="DUF6533"/>
    <property type="match status" value="1"/>
</dbReference>
<keyword evidence="3" id="KW-1185">Reference proteome</keyword>
<reference evidence="2" key="1">
    <citation type="submission" date="2023-03" db="EMBL/GenBank/DDBJ databases">
        <title>Massive genome expansion in bonnet fungi (Mycena s.s.) driven by repeated elements and novel gene families across ecological guilds.</title>
        <authorList>
            <consortium name="Lawrence Berkeley National Laboratory"/>
            <person name="Harder C.B."/>
            <person name="Miyauchi S."/>
            <person name="Viragh M."/>
            <person name="Kuo A."/>
            <person name="Thoen E."/>
            <person name="Andreopoulos B."/>
            <person name="Lu D."/>
            <person name="Skrede I."/>
            <person name="Drula E."/>
            <person name="Henrissat B."/>
            <person name="Morin E."/>
            <person name="Kohler A."/>
            <person name="Barry K."/>
            <person name="LaButti K."/>
            <person name="Morin E."/>
            <person name="Salamov A."/>
            <person name="Lipzen A."/>
            <person name="Mereny Z."/>
            <person name="Hegedus B."/>
            <person name="Baldrian P."/>
            <person name="Stursova M."/>
            <person name="Weitz H."/>
            <person name="Taylor A."/>
            <person name="Grigoriev I.V."/>
            <person name="Nagy L.G."/>
            <person name="Martin F."/>
            <person name="Kauserud H."/>
        </authorList>
    </citation>
    <scope>NUCLEOTIDE SEQUENCE</scope>
    <source>
        <strain evidence="2">CBHHK182m</strain>
    </source>
</reference>
<feature type="domain" description="DUF6533" evidence="1">
    <location>
        <begin position="23"/>
        <end position="65"/>
    </location>
</feature>
<evidence type="ECO:0000259" key="1">
    <source>
        <dbReference type="Pfam" id="PF20151"/>
    </source>
</evidence>
<evidence type="ECO:0000313" key="2">
    <source>
        <dbReference type="EMBL" id="KAJ7765693.1"/>
    </source>
</evidence>
<dbReference type="EMBL" id="JARKIB010000025">
    <property type="protein sequence ID" value="KAJ7765693.1"/>
    <property type="molecule type" value="Genomic_DNA"/>
</dbReference>
<proteinExistence type="predicted"/>
<accession>A0AAD7JK85</accession>
<evidence type="ECO:0000313" key="3">
    <source>
        <dbReference type="Proteomes" id="UP001215598"/>
    </source>
</evidence>
<name>A0AAD7JK85_9AGAR</name>
<dbReference type="Proteomes" id="UP001215598">
    <property type="component" value="Unassembled WGS sequence"/>
</dbReference>
<comment type="caution">
    <text evidence="2">The sequence shown here is derived from an EMBL/GenBank/DDBJ whole genome shotgun (WGS) entry which is preliminary data.</text>
</comment>
<protein>
    <recommendedName>
        <fullName evidence="1">DUF6533 domain-containing protein</fullName>
    </recommendedName>
</protein>